<evidence type="ECO:0000256" key="1">
    <source>
        <dbReference type="SAM" id="MobiDB-lite"/>
    </source>
</evidence>
<evidence type="ECO:0000313" key="2">
    <source>
        <dbReference type="EMBL" id="PIA18613.1"/>
    </source>
</evidence>
<feature type="region of interest" description="Disordered" evidence="1">
    <location>
        <begin position="31"/>
        <end position="54"/>
    </location>
</feature>
<proteinExistence type="predicted"/>
<feature type="compositionally biased region" description="Polar residues" evidence="1">
    <location>
        <begin position="31"/>
        <end position="42"/>
    </location>
</feature>
<dbReference type="Proteomes" id="UP000242474">
    <property type="component" value="Unassembled WGS sequence"/>
</dbReference>
<accession>A0A2G5BHY6</accession>
<name>A0A2G5BHY6_COERN</name>
<gene>
    <name evidence="2" type="ORF">COEREDRAFT_79643</name>
</gene>
<keyword evidence="3" id="KW-1185">Reference proteome</keyword>
<dbReference type="AlphaFoldDB" id="A0A2G5BHY6"/>
<protein>
    <submittedName>
        <fullName evidence="2">Uncharacterized protein</fullName>
    </submittedName>
</protein>
<organism evidence="2 3">
    <name type="scientific">Coemansia reversa (strain ATCC 12441 / NRRL 1564)</name>
    <dbReference type="NCBI Taxonomy" id="763665"/>
    <lineage>
        <taxon>Eukaryota</taxon>
        <taxon>Fungi</taxon>
        <taxon>Fungi incertae sedis</taxon>
        <taxon>Zoopagomycota</taxon>
        <taxon>Kickxellomycotina</taxon>
        <taxon>Kickxellomycetes</taxon>
        <taxon>Kickxellales</taxon>
        <taxon>Kickxellaceae</taxon>
        <taxon>Coemansia</taxon>
    </lineage>
</organism>
<sequence>MSIELKSLVCLATILTNVSVRLIAQCLKHTQSSNEGYSSQSIKPPHLYWLSSGE</sequence>
<evidence type="ECO:0000313" key="3">
    <source>
        <dbReference type="Proteomes" id="UP000242474"/>
    </source>
</evidence>
<reference evidence="2 3" key="1">
    <citation type="journal article" date="2015" name="Genome Biol. Evol.">
        <title>Phylogenomic analyses indicate that early fungi evolved digesting cell walls of algal ancestors of land plants.</title>
        <authorList>
            <person name="Chang Y."/>
            <person name="Wang S."/>
            <person name="Sekimoto S."/>
            <person name="Aerts A.L."/>
            <person name="Choi C."/>
            <person name="Clum A."/>
            <person name="LaButti K.M."/>
            <person name="Lindquist E.A."/>
            <person name="Yee Ngan C."/>
            <person name="Ohm R.A."/>
            <person name="Salamov A.A."/>
            <person name="Grigoriev I.V."/>
            <person name="Spatafora J.W."/>
            <person name="Berbee M.L."/>
        </authorList>
    </citation>
    <scope>NUCLEOTIDE SEQUENCE [LARGE SCALE GENOMIC DNA]</scope>
    <source>
        <strain evidence="2 3">NRRL 1564</strain>
    </source>
</reference>
<dbReference type="EMBL" id="KZ303489">
    <property type="protein sequence ID" value="PIA18613.1"/>
    <property type="molecule type" value="Genomic_DNA"/>
</dbReference>